<dbReference type="Proteomes" id="UP001610446">
    <property type="component" value="Unassembled WGS sequence"/>
</dbReference>
<proteinExistence type="predicted"/>
<comment type="caution">
    <text evidence="1">The sequence shown here is derived from an EMBL/GenBank/DDBJ whole genome shotgun (WGS) entry which is preliminary data.</text>
</comment>
<sequence length="122" mass="14352">MSLEVVPAADPSSKLRLRINDNEEQTFDLYHYHRDTWTFLPASRDEAIQQGYSAYLYSRQAFLIEFSDRADDDHFQVIRWKLDLDQRGSRNRSLTFGLDRRSLSMANSSFIRERPIASFLSI</sequence>
<accession>A0ABR4K832</accession>
<name>A0ABR4K832_9EURO</name>
<evidence type="ECO:0000313" key="1">
    <source>
        <dbReference type="EMBL" id="KAL2848177.1"/>
    </source>
</evidence>
<evidence type="ECO:0000313" key="2">
    <source>
        <dbReference type="Proteomes" id="UP001610446"/>
    </source>
</evidence>
<gene>
    <name evidence="1" type="ORF">BJY01DRAFT_246502</name>
</gene>
<keyword evidence="2" id="KW-1185">Reference proteome</keyword>
<protein>
    <submittedName>
        <fullName evidence="1">Uncharacterized protein</fullName>
    </submittedName>
</protein>
<organism evidence="1 2">
    <name type="scientific">Aspergillus pseudoustus</name>
    <dbReference type="NCBI Taxonomy" id="1810923"/>
    <lineage>
        <taxon>Eukaryota</taxon>
        <taxon>Fungi</taxon>
        <taxon>Dikarya</taxon>
        <taxon>Ascomycota</taxon>
        <taxon>Pezizomycotina</taxon>
        <taxon>Eurotiomycetes</taxon>
        <taxon>Eurotiomycetidae</taxon>
        <taxon>Eurotiales</taxon>
        <taxon>Aspergillaceae</taxon>
        <taxon>Aspergillus</taxon>
        <taxon>Aspergillus subgen. Nidulantes</taxon>
    </lineage>
</organism>
<reference evidence="1 2" key="1">
    <citation type="submission" date="2024-07" db="EMBL/GenBank/DDBJ databases">
        <title>Section-level genome sequencing and comparative genomics of Aspergillus sections Usti and Cavernicolus.</title>
        <authorList>
            <consortium name="Lawrence Berkeley National Laboratory"/>
            <person name="Nybo J.L."/>
            <person name="Vesth T.C."/>
            <person name="Theobald S."/>
            <person name="Frisvad J.C."/>
            <person name="Larsen T.O."/>
            <person name="Kjaerboelling I."/>
            <person name="Rothschild-Mancinelli K."/>
            <person name="Lyhne E.K."/>
            <person name="Kogle M.E."/>
            <person name="Barry K."/>
            <person name="Clum A."/>
            <person name="Na H."/>
            <person name="Ledsgaard L."/>
            <person name="Lin J."/>
            <person name="Lipzen A."/>
            <person name="Kuo A."/>
            <person name="Riley R."/>
            <person name="Mondo S."/>
            <person name="Labutti K."/>
            <person name="Haridas S."/>
            <person name="Pangalinan J."/>
            <person name="Salamov A.A."/>
            <person name="Simmons B.A."/>
            <person name="Magnuson J.K."/>
            <person name="Chen J."/>
            <person name="Drula E."/>
            <person name="Henrissat B."/>
            <person name="Wiebenga A."/>
            <person name="Lubbers R.J."/>
            <person name="Gomes A.C."/>
            <person name="Makela M.R."/>
            <person name="Stajich J."/>
            <person name="Grigoriev I.V."/>
            <person name="Mortensen U.H."/>
            <person name="De Vries R.P."/>
            <person name="Baker S.E."/>
            <person name="Andersen M.R."/>
        </authorList>
    </citation>
    <scope>NUCLEOTIDE SEQUENCE [LARGE SCALE GENOMIC DNA]</scope>
    <source>
        <strain evidence="1 2">CBS 123904</strain>
    </source>
</reference>
<dbReference type="EMBL" id="JBFXLU010000051">
    <property type="protein sequence ID" value="KAL2848177.1"/>
    <property type="molecule type" value="Genomic_DNA"/>
</dbReference>